<dbReference type="AlphaFoldDB" id="A0A6M0CIB1"/>
<gene>
    <name evidence="3" type="ORF">GWK10_05690</name>
</gene>
<evidence type="ECO:0000259" key="2">
    <source>
        <dbReference type="Pfam" id="PF07715"/>
    </source>
</evidence>
<feature type="chain" id="PRO_5027066253" evidence="1">
    <location>
        <begin position="23"/>
        <end position="709"/>
    </location>
</feature>
<dbReference type="SUPFAM" id="SSF53300">
    <property type="entry name" value="vWA-like"/>
    <property type="match status" value="1"/>
</dbReference>
<dbReference type="InterPro" id="IPR037066">
    <property type="entry name" value="Plug_dom_sf"/>
</dbReference>
<evidence type="ECO:0000256" key="1">
    <source>
        <dbReference type="SAM" id="SignalP"/>
    </source>
</evidence>
<sequence length="709" mass="79205">MKSLYIFLLILFASISSNGQQADVTICWDTSLSMKDRNVSKEFSFLNTFFAENKNTSVRVLLFSNQIIKDEAFTIENGNWEKIKIYLSTAVYDGATSYSQIAQVASSKDILLFTDGHRNINLEAPKFKGALQIITSDENGNKEFLDLLAVLNAGKIINVNSSTTGTNTYVGRVMSGEKPLPDVIIFIKGTSRKVITDSDGRYAIDAAKGETIVFNQLGKEDYNKVLDDTTLLNIKLDDKAFVLDEVTVTENAVTTNSDGEKIATAYGEENKDTKGYAVETYKNDNKAFQTDASQTVQGKFAGVQVGSGLNKGANTDLSRIRMRTDTTLNGSNYSLVVVDGVPLPQGRDLSFIAPEDIADITVLKGLAATNKYGSLGRNGVLLITTKISQGIKSGKQQDLARLKNNIYEDELIPQKLKLNTPYIKALKKGKNLGDAYDIYLKQRQNNIDNPVFYIDVYNFFKVSDADIANRILSNVLEQFSENENMLKALAYTYQVNGNHDTAQIVLNKVLQQNPSSAQAYLDVALGYRNLGKYQDALNMLNEMAKGTYKNVDFNGVKKQIDAELKNLYTMHKSKLDFKNIDATYQRNVSYDAKIVVDYNDKEAEFVLQFVNPDKRFFKWEHTSTATGNRIQNEKLTGFNSEEFELIGAQKGDWLINIEYVGKSDFKNTTPSFIKATIYHNYGSPSQRIEHQLIRLSEAGSKLNLAKLKI</sequence>
<dbReference type="InterPro" id="IPR012910">
    <property type="entry name" value="Plug_dom"/>
</dbReference>
<dbReference type="Gene3D" id="1.25.40.10">
    <property type="entry name" value="Tetratricopeptide repeat domain"/>
    <property type="match status" value="1"/>
</dbReference>
<dbReference type="InterPro" id="IPR008969">
    <property type="entry name" value="CarboxyPept-like_regulatory"/>
</dbReference>
<dbReference type="SUPFAM" id="SSF56935">
    <property type="entry name" value="Porins"/>
    <property type="match status" value="1"/>
</dbReference>
<dbReference type="InterPro" id="IPR011990">
    <property type="entry name" value="TPR-like_helical_dom_sf"/>
</dbReference>
<organism evidence="3 4">
    <name type="scientific">Spongiivirga citrea</name>
    <dbReference type="NCBI Taxonomy" id="1481457"/>
    <lineage>
        <taxon>Bacteria</taxon>
        <taxon>Pseudomonadati</taxon>
        <taxon>Bacteroidota</taxon>
        <taxon>Flavobacteriia</taxon>
        <taxon>Flavobacteriales</taxon>
        <taxon>Flavobacteriaceae</taxon>
        <taxon>Spongiivirga</taxon>
    </lineage>
</organism>
<feature type="signal peptide" evidence="1">
    <location>
        <begin position="1"/>
        <end position="22"/>
    </location>
</feature>
<dbReference type="Pfam" id="PF07715">
    <property type="entry name" value="Plug"/>
    <property type="match status" value="1"/>
</dbReference>
<comment type="caution">
    <text evidence="3">The sequence shown here is derived from an EMBL/GenBank/DDBJ whole genome shotgun (WGS) entry which is preliminary data.</text>
</comment>
<reference evidence="3 4" key="1">
    <citation type="submission" date="2020-01" db="EMBL/GenBank/DDBJ databases">
        <title>Spongiivirga citrea KCTC 32990T.</title>
        <authorList>
            <person name="Wang G."/>
        </authorList>
    </citation>
    <scope>NUCLEOTIDE SEQUENCE [LARGE SCALE GENOMIC DNA]</scope>
    <source>
        <strain evidence="3 4">KCTC 32990</strain>
    </source>
</reference>
<dbReference type="Proteomes" id="UP000474296">
    <property type="component" value="Unassembled WGS sequence"/>
</dbReference>
<keyword evidence="4" id="KW-1185">Reference proteome</keyword>
<keyword evidence="1" id="KW-0732">Signal</keyword>
<accession>A0A6M0CIB1</accession>
<name>A0A6M0CIB1_9FLAO</name>
<evidence type="ECO:0000313" key="4">
    <source>
        <dbReference type="Proteomes" id="UP000474296"/>
    </source>
</evidence>
<feature type="domain" description="TonB-dependent receptor plug" evidence="2">
    <location>
        <begin position="289"/>
        <end position="380"/>
    </location>
</feature>
<dbReference type="Gene3D" id="2.170.130.10">
    <property type="entry name" value="TonB-dependent receptor, plug domain"/>
    <property type="match status" value="1"/>
</dbReference>
<dbReference type="InterPro" id="IPR036465">
    <property type="entry name" value="vWFA_dom_sf"/>
</dbReference>
<protein>
    <submittedName>
        <fullName evidence="3">TonB-dependent receptor plug domain-containing protein</fullName>
    </submittedName>
</protein>
<dbReference type="Pfam" id="PF13715">
    <property type="entry name" value="CarbopepD_reg_2"/>
    <property type="match status" value="1"/>
</dbReference>
<dbReference type="SUPFAM" id="SSF48452">
    <property type="entry name" value="TPR-like"/>
    <property type="match status" value="1"/>
</dbReference>
<dbReference type="SUPFAM" id="SSF49464">
    <property type="entry name" value="Carboxypeptidase regulatory domain-like"/>
    <property type="match status" value="1"/>
</dbReference>
<keyword evidence="3" id="KW-0675">Receptor</keyword>
<evidence type="ECO:0000313" key="3">
    <source>
        <dbReference type="EMBL" id="NER16693.1"/>
    </source>
</evidence>
<proteinExistence type="predicted"/>
<dbReference type="EMBL" id="JAABOQ010000002">
    <property type="protein sequence ID" value="NER16693.1"/>
    <property type="molecule type" value="Genomic_DNA"/>
</dbReference>